<dbReference type="EMBL" id="QFXC01000007">
    <property type="protein sequence ID" value="RDH84698.1"/>
    <property type="molecule type" value="Genomic_DNA"/>
</dbReference>
<reference evidence="6 7" key="1">
    <citation type="journal article" date="2018" name="ISME J.">
        <title>Endosymbiont genomes yield clues of tubeworm success.</title>
        <authorList>
            <person name="Li Y."/>
            <person name="Liles M.R."/>
            <person name="Halanych K.M."/>
        </authorList>
    </citation>
    <scope>NUCLEOTIDE SEQUENCE [LARGE SCALE GENOMIC DNA]</scope>
    <source>
        <strain evidence="6">A1464</strain>
    </source>
</reference>
<keyword evidence="4" id="KW-0143">Chaperone</keyword>
<comment type="subcellular location">
    <subcellularLocation>
        <location evidence="1">Cytoplasm</location>
        <location evidence="1">Cytosol</location>
    </subcellularLocation>
</comment>
<keyword evidence="7" id="KW-1185">Reference proteome</keyword>
<organism evidence="6 7">
    <name type="scientific">endosymbiont of Galathealinum brachiosum</name>
    <dbReference type="NCBI Taxonomy" id="2200906"/>
    <lineage>
        <taxon>Bacteria</taxon>
        <taxon>Pseudomonadati</taxon>
        <taxon>Pseudomonadota</taxon>
        <taxon>Gammaproteobacteria</taxon>
        <taxon>sulfur-oxidizing symbionts</taxon>
    </lineage>
</organism>
<evidence type="ECO:0000256" key="2">
    <source>
        <dbReference type="ARBA" id="ARBA00022490"/>
    </source>
</evidence>
<evidence type="ECO:0000256" key="1">
    <source>
        <dbReference type="ARBA" id="ARBA00004514"/>
    </source>
</evidence>
<evidence type="ECO:0000256" key="4">
    <source>
        <dbReference type="ARBA" id="ARBA00023186"/>
    </source>
</evidence>
<dbReference type="InterPro" id="IPR008622">
    <property type="entry name" value="FliT"/>
</dbReference>
<proteinExistence type="predicted"/>
<keyword evidence="3" id="KW-1005">Bacterial flagellum biogenesis</keyword>
<evidence type="ECO:0000256" key="3">
    <source>
        <dbReference type="ARBA" id="ARBA00022795"/>
    </source>
</evidence>
<dbReference type="AlphaFoldDB" id="A0A370DIE7"/>
<dbReference type="Gene3D" id="1.20.58.380">
    <property type="entry name" value="Flagellar protein flit"/>
    <property type="match status" value="1"/>
</dbReference>
<sequence>MLQPRQQQWKNILQMTDTLHQLSADENWQAMLELETERFGELEDFFSTPVLEEDVGEVEKGIRQMLKSDELLKQHSTRQQQTISDEVKKISTGRKVVDAYNKHNV</sequence>
<keyword evidence="2" id="KW-0963">Cytoplasm</keyword>
<name>A0A370DIE7_9GAMM</name>
<dbReference type="Proteomes" id="UP000254266">
    <property type="component" value="Unassembled WGS sequence"/>
</dbReference>
<evidence type="ECO:0000256" key="5">
    <source>
        <dbReference type="ARBA" id="ARBA00093797"/>
    </source>
</evidence>
<accession>A0A370DIE7</accession>
<evidence type="ECO:0000313" key="7">
    <source>
        <dbReference type="Proteomes" id="UP000254266"/>
    </source>
</evidence>
<comment type="caution">
    <text evidence="6">The sequence shown here is derived from an EMBL/GenBank/DDBJ whole genome shotgun (WGS) entry which is preliminary data.</text>
</comment>
<protein>
    <recommendedName>
        <fullName evidence="5">Flagellar protein FliT</fullName>
    </recommendedName>
</protein>
<gene>
    <name evidence="6" type="ORF">DIZ80_04320</name>
</gene>
<dbReference type="GO" id="GO:0044781">
    <property type="term" value="P:bacterial-type flagellum organization"/>
    <property type="evidence" value="ECO:0007669"/>
    <property type="project" value="UniProtKB-KW"/>
</dbReference>
<evidence type="ECO:0000313" key="6">
    <source>
        <dbReference type="EMBL" id="RDH84698.1"/>
    </source>
</evidence>
<dbReference type="Pfam" id="PF05400">
    <property type="entry name" value="FliT"/>
    <property type="match status" value="1"/>
</dbReference>